<name>A0A238VX58_9FLAO</name>
<dbReference type="Gene3D" id="3.40.50.150">
    <property type="entry name" value="Vaccinia Virus protein VP39"/>
    <property type="match status" value="1"/>
</dbReference>
<dbReference type="GO" id="GO:0032259">
    <property type="term" value="P:methylation"/>
    <property type="evidence" value="ECO:0007669"/>
    <property type="project" value="UniProtKB-KW"/>
</dbReference>
<dbReference type="InterPro" id="IPR029063">
    <property type="entry name" value="SAM-dependent_MTases_sf"/>
</dbReference>
<dbReference type="AlphaFoldDB" id="A0A238VX58"/>
<dbReference type="GO" id="GO:0008757">
    <property type="term" value="F:S-adenosylmethionine-dependent methyltransferase activity"/>
    <property type="evidence" value="ECO:0007669"/>
    <property type="project" value="InterPro"/>
</dbReference>
<dbReference type="OrthoDB" id="1493020at2"/>
<evidence type="ECO:0000313" key="2">
    <source>
        <dbReference type="EMBL" id="SNR38059.1"/>
    </source>
</evidence>
<keyword evidence="2" id="KW-0808">Transferase</keyword>
<accession>A0A238VX58</accession>
<dbReference type="EMBL" id="FZNY01000001">
    <property type="protein sequence ID" value="SNR38059.1"/>
    <property type="molecule type" value="Genomic_DNA"/>
</dbReference>
<protein>
    <submittedName>
        <fullName evidence="2">Ubiquinone/menaquinone biosynthesis C-methylase UbiE</fullName>
    </submittedName>
</protein>
<keyword evidence="3" id="KW-1185">Reference proteome</keyword>
<dbReference type="CDD" id="cd02440">
    <property type="entry name" value="AdoMet_MTases"/>
    <property type="match status" value="1"/>
</dbReference>
<dbReference type="RefSeq" id="WP_089370745.1">
    <property type="nucleotide sequence ID" value="NZ_BMEP01000002.1"/>
</dbReference>
<dbReference type="InterPro" id="IPR052356">
    <property type="entry name" value="Thiol_S-MT"/>
</dbReference>
<dbReference type="InterPro" id="IPR013216">
    <property type="entry name" value="Methyltransf_11"/>
</dbReference>
<organism evidence="2 3">
    <name type="scientific">Dokdonia pacifica</name>
    <dbReference type="NCBI Taxonomy" id="1627892"/>
    <lineage>
        <taxon>Bacteria</taxon>
        <taxon>Pseudomonadati</taxon>
        <taxon>Bacteroidota</taxon>
        <taxon>Flavobacteriia</taxon>
        <taxon>Flavobacteriales</taxon>
        <taxon>Flavobacteriaceae</taxon>
        <taxon>Dokdonia</taxon>
    </lineage>
</organism>
<evidence type="ECO:0000313" key="3">
    <source>
        <dbReference type="Proteomes" id="UP000198379"/>
    </source>
</evidence>
<keyword evidence="2" id="KW-0489">Methyltransferase</keyword>
<dbReference type="PANTHER" id="PTHR45036">
    <property type="entry name" value="METHYLTRANSFERASE LIKE 7B"/>
    <property type="match status" value="1"/>
</dbReference>
<dbReference type="SUPFAM" id="SSF53335">
    <property type="entry name" value="S-adenosyl-L-methionine-dependent methyltransferases"/>
    <property type="match status" value="1"/>
</dbReference>
<dbReference type="Pfam" id="PF08241">
    <property type="entry name" value="Methyltransf_11"/>
    <property type="match status" value="1"/>
</dbReference>
<evidence type="ECO:0000259" key="1">
    <source>
        <dbReference type="Pfam" id="PF08241"/>
    </source>
</evidence>
<proteinExistence type="predicted"/>
<reference evidence="2 3" key="1">
    <citation type="submission" date="2017-06" db="EMBL/GenBank/DDBJ databases">
        <authorList>
            <person name="Kim H.J."/>
            <person name="Triplett B.A."/>
        </authorList>
    </citation>
    <scope>NUCLEOTIDE SEQUENCE [LARGE SCALE GENOMIC DNA]</scope>
    <source>
        <strain evidence="2 3">DSM 25597</strain>
    </source>
</reference>
<sequence length="207" mass="23850">MSNNREIKNRYNRIAKYFDSLERPMGTSGFAKWRKEIVPQATGKTLEVGVGTGKNIPFYPKNIDITAIDFSKKMLEEAKAKYQDSPLKINFLEMDVQNMDFEDNTFDTVITSCVFCSVPDPVKGLIEIKRVLKPNGQLIMLEHVRSNGKVLGKLMDWFNFIPLNIMGANINRKTKQNLIKAGFNDVKVTELWKDIVKYFYVKNEKLI</sequence>
<dbReference type="PANTHER" id="PTHR45036:SF1">
    <property type="entry name" value="METHYLTRANSFERASE LIKE 7A"/>
    <property type="match status" value="1"/>
</dbReference>
<feature type="domain" description="Methyltransferase type 11" evidence="1">
    <location>
        <begin position="46"/>
        <end position="140"/>
    </location>
</feature>
<dbReference type="Proteomes" id="UP000198379">
    <property type="component" value="Unassembled WGS sequence"/>
</dbReference>
<keyword evidence="2" id="KW-0830">Ubiquinone</keyword>
<gene>
    <name evidence="2" type="ORF">SAMN06265376_101387</name>
</gene>